<dbReference type="Gene3D" id="1.10.599.10">
    <property type="entry name" value="Aldehyde Ferredoxin Oxidoreductase Protein, subunit A, domain 3"/>
    <property type="match status" value="1"/>
</dbReference>
<dbReference type="EMBL" id="BART01006344">
    <property type="protein sequence ID" value="GAG61843.1"/>
    <property type="molecule type" value="Genomic_DNA"/>
</dbReference>
<evidence type="ECO:0000313" key="2">
    <source>
        <dbReference type="EMBL" id="GAG61843.1"/>
    </source>
</evidence>
<dbReference type="SUPFAM" id="SSF48310">
    <property type="entry name" value="Aldehyde ferredoxin oxidoreductase, C-terminal domains"/>
    <property type="match status" value="1"/>
</dbReference>
<dbReference type="InterPro" id="IPR036021">
    <property type="entry name" value="Tungsten_al_ferr_oxy-like_C"/>
</dbReference>
<protein>
    <recommendedName>
        <fullName evidence="1">Aldehyde ferredoxin oxidoreductase C-terminal domain-containing protein</fullName>
    </recommendedName>
</protein>
<proteinExistence type="predicted"/>
<organism evidence="2">
    <name type="scientific">marine sediment metagenome</name>
    <dbReference type="NCBI Taxonomy" id="412755"/>
    <lineage>
        <taxon>unclassified sequences</taxon>
        <taxon>metagenomes</taxon>
        <taxon>ecological metagenomes</taxon>
    </lineage>
</organism>
<dbReference type="AlphaFoldDB" id="X0ZN85"/>
<dbReference type="InterPro" id="IPR013985">
    <property type="entry name" value="Ald_Fedxn_OxRdtase_dom3"/>
</dbReference>
<evidence type="ECO:0000259" key="1">
    <source>
        <dbReference type="Pfam" id="PF01314"/>
    </source>
</evidence>
<dbReference type="InterPro" id="IPR051919">
    <property type="entry name" value="W-dependent_AOR"/>
</dbReference>
<dbReference type="GO" id="GO:0016625">
    <property type="term" value="F:oxidoreductase activity, acting on the aldehyde or oxo group of donors, iron-sulfur protein as acceptor"/>
    <property type="evidence" value="ECO:0007669"/>
    <property type="project" value="InterPro"/>
</dbReference>
<feature type="domain" description="Aldehyde ferredoxin oxidoreductase C-terminal" evidence="1">
    <location>
        <begin position="9"/>
        <end position="352"/>
    </location>
</feature>
<accession>X0ZN85</accession>
<gene>
    <name evidence="2" type="ORF">S01H4_14466</name>
</gene>
<dbReference type="PANTHER" id="PTHR30038">
    <property type="entry name" value="ALDEHYDE FERREDOXIN OXIDOREDUCTASE"/>
    <property type="match status" value="1"/>
</dbReference>
<comment type="caution">
    <text evidence="2">The sequence shown here is derived from an EMBL/GenBank/DDBJ whole genome shotgun (WGS) entry which is preliminary data.</text>
</comment>
<dbReference type="Pfam" id="PF01314">
    <property type="entry name" value="AFOR_C"/>
    <property type="match status" value="1"/>
</dbReference>
<dbReference type="InterPro" id="IPR001203">
    <property type="entry name" value="OxRdtase_Ald_Fedxn_C"/>
</dbReference>
<dbReference type="PANTHER" id="PTHR30038:SF0">
    <property type="entry name" value="TUNGSTEN-CONTAINING ALDEHYDE FERREDOXIN OXIDOREDUCTASE"/>
    <property type="match status" value="1"/>
</dbReference>
<name>X0ZN85_9ZZZZ</name>
<sequence>IGMYDFPYEKSVNLSSNNINKYKVKEYGCFSCPVQCGAILKIPELNIEEMHIPEYETCCAFGTLLLNDDLFSIFQINDICNRAAIDTISVGATIAYAIECFEKGLLSLEDTDGLQLTWGNSKAILSLLNKIIMREGIGDLLADGVKIAVDKIGKESEPYAINSLGSEIPMHDPRYFESLAFSYAFDPTPGRHTTASIDFAEIGSYDKFEEKVTLPKKRKTNINKKIEAQVISTGFHQILNCTGMCMFSTSFGPYPFIDLLNALTGWKGNIDEYIETGLRIQTLRQAFTLREGIKLSQNELPDRVIGIPPAKKGPLKGKTIEYKAFYRKYCIRMGWNPENGYPLKETLEKLDLEFVIKDLY</sequence>
<dbReference type="GO" id="GO:0051536">
    <property type="term" value="F:iron-sulfur cluster binding"/>
    <property type="evidence" value="ECO:0007669"/>
    <property type="project" value="InterPro"/>
</dbReference>
<dbReference type="Gene3D" id="1.10.569.10">
    <property type="entry name" value="Aldehyde Ferredoxin Oxidoreductase Protein, subunit A, domain 2"/>
    <property type="match status" value="1"/>
</dbReference>
<dbReference type="InterPro" id="IPR013984">
    <property type="entry name" value="Ald_Fedxn_OxRdtase_dom2"/>
</dbReference>
<dbReference type="GO" id="GO:0009055">
    <property type="term" value="F:electron transfer activity"/>
    <property type="evidence" value="ECO:0007669"/>
    <property type="project" value="InterPro"/>
</dbReference>
<reference evidence="2" key="1">
    <citation type="journal article" date="2014" name="Front. Microbiol.">
        <title>High frequency of phylogenetically diverse reductive dehalogenase-homologous genes in deep subseafloor sedimentary metagenomes.</title>
        <authorList>
            <person name="Kawai M."/>
            <person name="Futagami T."/>
            <person name="Toyoda A."/>
            <person name="Takaki Y."/>
            <person name="Nishi S."/>
            <person name="Hori S."/>
            <person name="Arai W."/>
            <person name="Tsubouchi T."/>
            <person name="Morono Y."/>
            <person name="Uchiyama I."/>
            <person name="Ito T."/>
            <person name="Fujiyama A."/>
            <person name="Inagaki F."/>
            <person name="Takami H."/>
        </authorList>
    </citation>
    <scope>NUCLEOTIDE SEQUENCE</scope>
    <source>
        <strain evidence="2">Expedition CK06-06</strain>
    </source>
</reference>
<feature type="non-terminal residue" evidence="2">
    <location>
        <position position="1"/>
    </location>
</feature>